<comment type="caution">
    <text evidence="4">Lacks conserved residue(s) required for the propagation of feature annotation.</text>
</comment>
<evidence type="ECO:0000259" key="6">
    <source>
        <dbReference type="PROSITE" id="PS50110"/>
    </source>
</evidence>
<accession>A0A9X2CV08</accession>
<keyword evidence="2 7" id="KW-0238">DNA-binding</keyword>
<feature type="domain" description="HTH araC/xylS-type" evidence="5">
    <location>
        <begin position="389"/>
        <end position="488"/>
    </location>
</feature>
<organism evidence="7 8">
    <name type="scientific">Halalkalibacter alkaliphilus</name>
    <dbReference type="NCBI Taxonomy" id="2917993"/>
    <lineage>
        <taxon>Bacteria</taxon>
        <taxon>Bacillati</taxon>
        <taxon>Bacillota</taxon>
        <taxon>Bacilli</taxon>
        <taxon>Bacillales</taxon>
        <taxon>Bacillaceae</taxon>
        <taxon>Halalkalibacter</taxon>
    </lineage>
</organism>
<dbReference type="InterPro" id="IPR001789">
    <property type="entry name" value="Sig_transdc_resp-reg_receiver"/>
</dbReference>
<dbReference type="EMBL" id="JAKRYL010000019">
    <property type="protein sequence ID" value="MCL7748783.1"/>
    <property type="molecule type" value="Genomic_DNA"/>
</dbReference>
<dbReference type="InterPro" id="IPR011006">
    <property type="entry name" value="CheY-like_superfamily"/>
</dbReference>
<dbReference type="PROSITE" id="PS01124">
    <property type="entry name" value="HTH_ARAC_FAMILY_2"/>
    <property type="match status" value="1"/>
</dbReference>
<keyword evidence="8" id="KW-1185">Reference proteome</keyword>
<evidence type="ECO:0000256" key="4">
    <source>
        <dbReference type="PROSITE-ProRule" id="PRU00169"/>
    </source>
</evidence>
<keyword evidence="3" id="KW-0804">Transcription</keyword>
<reference evidence="7" key="1">
    <citation type="submission" date="2022-02" db="EMBL/GenBank/DDBJ databases">
        <title>Halalkalibacter sp. nov. isolated from Lonar Lake, India.</title>
        <authorList>
            <person name="Joshi A."/>
            <person name="Thite S."/>
            <person name="Lodha T."/>
        </authorList>
    </citation>
    <scope>NUCLEOTIDE SEQUENCE</scope>
    <source>
        <strain evidence="7">MEB205</strain>
    </source>
</reference>
<dbReference type="Gene3D" id="3.40.50.2300">
    <property type="match status" value="1"/>
</dbReference>
<comment type="caution">
    <text evidence="7">The sequence shown here is derived from an EMBL/GenBank/DDBJ whole genome shotgun (WGS) entry which is preliminary data.</text>
</comment>
<keyword evidence="1" id="KW-0805">Transcription regulation</keyword>
<dbReference type="PANTHER" id="PTHR43280:SF2">
    <property type="entry name" value="HTH-TYPE TRANSCRIPTIONAL REGULATOR EXSA"/>
    <property type="match status" value="1"/>
</dbReference>
<dbReference type="InterPro" id="IPR009057">
    <property type="entry name" value="Homeodomain-like_sf"/>
</dbReference>
<name>A0A9X2CV08_9BACI</name>
<dbReference type="GO" id="GO:0000160">
    <property type="term" value="P:phosphorelay signal transduction system"/>
    <property type="evidence" value="ECO:0007669"/>
    <property type="project" value="InterPro"/>
</dbReference>
<sequence>MKIVIAERDNHERVAIEWLISTYSIPINNVFVAGTVKETMALLEKELPEILYLELDMIPAENWAQIHRYVKSYSPKIIAVTAEATFERAKQAIELGIVDLLVKPLDPVKIRQCLKMAHSLVAHHKNVHVFSPHQDEGYSYRTLFLDEELNNGDMALLVLRAESNNKLADLLQFLTYFPFREQPTVLPLTDMVVCLFKNQTQHLREEAWKILSEWEALSADPLVAVLIPANNKMKTVHEMYLAARRLLEIPFFIGYRQVILPKEEYECWYEMDPFLTSAEQREWVDMLNSFDKQKIKQWMHQEFLHMETPFPNPETLRTRLTSILAQVRRFMKTYQLDHGETEEYYMRIFSEILYNRVLYRIVQEMLLFLYELLDRSKISELFSKKDVIERGILYIEKHYMDPNLTLESVAEAVGRSTAYYSHLLMKKQGISFRQLLANKRMNEAKRLLQASQLTIKEISHQVGFRNPSYFTRLFKEMTSLAPRDYRLQMRKGNESSLTDKS</sequence>
<dbReference type="AlphaFoldDB" id="A0A9X2CV08"/>
<dbReference type="Pfam" id="PF00072">
    <property type="entry name" value="Response_reg"/>
    <property type="match status" value="1"/>
</dbReference>
<dbReference type="InterPro" id="IPR020449">
    <property type="entry name" value="Tscrpt_reg_AraC-type_HTH"/>
</dbReference>
<dbReference type="InterPro" id="IPR018062">
    <property type="entry name" value="HTH_AraC-typ_CS"/>
</dbReference>
<dbReference type="SUPFAM" id="SSF52172">
    <property type="entry name" value="CheY-like"/>
    <property type="match status" value="1"/>
</dbReference>
<evidence type="ECO:0000313" key="8">
    <source>
        <dbReference type="Proteomes" id="UP001139150"/>
    </source>
</evidence>
<gene>
    <name evidence="7" type="ORF">MF646_16795</name>
</gene>
<dbReference type="PANTHER" id="PTHR43280">
    <property type="entry name" value="ARAC-FAMILY TRANSCRIPTIONAL REGULATOR"/>
    <property type="match status" value="1"/>
</dbReference>
<evidence type="ECO:0000259" key="5">
    <source>
        <dbReference type="PROSITE" id="PS01124"/>
    </source>
</evidence>
<dbReference type="Pfam" id="PF12833">
    <property type="entry name" value="HTH_18"/>
    <property type="match status" value="1"/>
</dbReference>
<dbReference type="RefSeq" id="WP_250097671.1">
    <property type="nucleotide sequence ID" value="NZ_JAKRYL010000019.1"/>
</dbReference>
<dbReference type="SMART" id="SM00342">
    <property type="entry name" value="HTH_ARAC"/>
    <property type="match status" value="1"/>
</dbReference>
<dbReference type="Proteomes" id="UP001139150">
    <property type="component" value="Unassembled WGS sequence"/>
</dbReference>
<dbReference type="Gene3D" id="1.10.10.60">
    <property type="entry name" value="Homeodomain-like"/>
    <property type="match status" value="2"/>
</dbReference>
<dbReference type="GO" id="GO:0003700">
    <property type="term" value="F:DNA-binding transcription factor activity"/>
    <property type="evidence" value="ECO:0007669"/>
    <property type="project" value="InterPro"/>
</dbReference>
<proteinExistence type="predicted"/>
<feature type="domain" description="Response regulatory" evidence="6">
    <location>
        <begin position="2"/>
        <end position="118"/>
    </location>
</feature>
<dbReference type="PROSITE" id="PS00041">
    <property type="entry name" value="HTH_ARAC_FAMILY_1"/>
    <property type="match status" value="1"/>
</dbReference>
<dbReference type="PRINTS" id="PR00032">
    <property type="entry name" value="HTHARAC"/>
</dbReference>
<protein>
    <submittedName>
        <fullName evidence="7">DNA-binding response regulator</fullName>
    </submittedName>
</protein>
<dbReference type="SUPFAM" id="SSF46689">
    <property type="entry name" value="Homeodomain-like"/>
    <property type="match status" value="1"/>
</dbReference>
<evidence type="ECO:0000313" key="7">
    <source>
        <dbReference type="EMBL" id="MCL7748783.1"/>
    </source>
</evidence>
<evidence type="ECO:0000256" key="3">
    <source>
        <dbReference type="ARBA" id="ARBA00023163"/>
    </source>
</evidence>
<dbReference type="InterPro" id="IPR018060">
    <property type="entry name" value="HTH_AraC"/>
</dbReference>
<dbReference type="PROSITE" id="PS50110">
    <property type="entry name" value="RESPONSE_REGULATORY"/>
    <property type="match status" value="1"/>
</dbReference>
<evidence type="ECO:0000256" key="2">
    <source>
        <dbReference type="ARBA" id="ARBA00023125"/>
    </source>
</evidence>
<dbReference type="GO" id="GO:0043565">
    <property type="term" value="F:sequence-specific DNA binding"/>
    <property type="evidence" value="ECO:0007669"/>
    <property type="project" value="InterPro"/>
</dbReference>
<evidence type="ECO:0000256" key="1">
    <source>
        <dbReference type="ARBA" id="ARBA00023015"/>
    </source>
</evidence>